<reference evidence="3 4" key="1">
    <citation type="submission" date="2020-04" db="EMBL/GenBank/DDBJ databases">
        <title>MicrobeNet Type strains.</title>
        <authorList>
            <person name="Nicholson A.C."/>
        </authorList>
    </citation>
    <scope>NUCLEOTIDE SEQUENCE [LARGE SCALE GENOMIC DNA]</scope>
    <source>
        <strain evidence="3 4">DSM 44113</strain>
    </source>
</reference>
<organism evidence="3 4">
    <name type="scientific">Tsukamurella spumae</name>
    <dbReference type="NCBI Taxonomy" id="44753"/>
    <lineage>
        <taxon>Bacteria</taxon>
        <taxon>Bacillati</taxon>
        <taxon>Actinomycetota</taxon>
        <taxon>Actinomycetes</taxon>
        <taxon>Mycobacteriales</taxon>
        <taxon>Tsukamurellaceae</taxon>
        <taxon>Tsukamurella</taxon>
    </lineage>
</organism>
<dbReference type="Proteomes" id="UP000582646">
    <property type="component" value="Unassembled WGS sequence"/>
</dbReference>
<proteinExistence type="predicted"/>
<sequence length="190" mass="18669">MRLRTSFTALICTAAVAIAGCGARAASSNDAHPGSLSVAAATLTPAEYAGATPTGTPLYARLASSSAVGDTGQALTATLAGTTYRSATGVWIGCEGTAAAAVYRLGGEFAKLTGVLGLQPHTPRALRVRVLVIVDGATKLATTLARDDAPQTVSIPLDGARSVTVSALATGGECAPAPAPYGAIGAASLT</sequence>
<keyword evidence="4" id="KW-1185">Reference proteome</keyword>
<evidence type="ECO:0000256" key="1">
    <source>
        <dbReference type="SAM" id="SignalP"/>
    </source>
</evidence>
<feature type="chain" id="PRO_5032559997" description="Glycosyl hydrolase family 98 putative carbohydrate-binding module domain-containing protein" evidence="1">
    <location>
        <begin position="26"/>
        <end position="190"/>
    </location>
</feature>
<feature type="domain" description="Glycosyl hydrolase family 98 putative carbohydrate-binding module" evidence="2">
    <location>
        <begin position="78"/>
        <end position="167"/>
    </location>
</feature>
<evidence type="ECO:0000259" key="2">
    <source>
        <dbReference type="Pfam" id="PF08305"/>
    </source>
</evidence>
<accession>A0A846X3U9</accession>
<dbReference type="EMBL" id="JAAXOQ010000025">
    <property type="protein sequence ID" value="NKY20044.1"/>
    <property type="molecule type" value="Genomic_DNA"/>
</dbReference>
<dbReference type="InterPro" id="IPR038637">
    <property type="entry name" value="NPCBM_sf"/>
</dbReference>
<evidence type="ECO:0000313" key="3">
    <source>
        <dbReference type="EMBL" id="NKY20044.1"/>
    </source>
</evidence>
<feature type="signal peptide" evidence="1">
    <location>
        <begin position="1"/>
        <end position="25"/>
    </location>
</feature>
<comment type="caution">
    <text evidence="3">The sequence shown here is derived from an EMBL/GenBank/DDBJ whole genome shotgun (WGS) entry which is preliminary data.</text>
</comment>
<protein>
    <recommendedName>
        <fullName evidence="2">Glycosyl hydrolase family 98 putative carbohydrate-binding module domain-containing protein</fullName>
    </recommendedName>
</protein>
<name>A0A846X3U9_9ACTN</name>
<keyword evidence="1" id="KW-0732">Signal</keyword>
<dbReference type="InterPro" id="IPR008979">
    <property type="entry name" value="Galactose-bd-like_sf"/>
</dbReference>
<dbReference type="Pfam" id="PF08305">
    <property type="entry name" value="NPCBM"/>
    <property type="match status" value="1"/>
</dbReference>
<dbReference type="Gene3D" id="2.60.120.1060">
    <property type="entry name" value="NPCBM/NEW2 domain"/>
    <property type="match status" value="1"/>
</dbReference>
<dbReference type="PROSITE" id="PS51257">
    <property type="entry name" value="PROKAR_LIPOPROTEIN"/>
    <property type="match status" value="1"/>
</dbReference>
<dbReference type="AlphaFoldDB" id="A0A846X3U9"/>
<dbReference type="InterPro" id="IPR013222">
    <property type="entry name" value="Glyco_hyd_98_carb-bd"/>
</dbReference>
<dbReference type="SUPFAM" id="SSF49785">
    <property type="entry name" value="Galactose-binding domain-like"/>
    <property type="match status" value="1"/>
</dbReference>
<dbReference type="RefSeq" id="WP_168547014.1">
    <property type="nucleotide sequence ID" value="NZ_BAAAKS010000002.1"/>
</dbReference>
<evidence type="ECO:0000313" key="4">
    <source>
        <dbReference type="Proteomes" id="UP000582646"/>
    </source>
</evidence>
<gene>
    <name evidence="3" type="ORF">HF999_16920</name>
</gene>